<feature type="region of interest" description="Disordered" evidence="1">
    <location>
        <begin position="195"/>
        <end position="229"/>
    </location>
</feature>
<sequence length="338" mass="37982">MPPVRVHSQPVTDGVQVFRLNASAADLPKADDPHNSSQRSHLSKEIAITSRSSPARAASEGPQPDLQSEIRARTTLATFPSPQERSASTSNAKIKLSSKSTRQKTPERHSYAMGEQVSLQFVDSDTPAHWNYDSDTTEWCHFPSLPFFDVSIRLSLIFRNGHQIILKLDRAAARSLLKAINAAFVQSRQSSLAPSSPEIAQRHLSPFDPSPVIQDPDHPYRQPPTRLTRTTRQGPHWILWRESASTLLTDHVRSAIGPLVSADSASAGDVYELRYTATDKTIWVRQEGPQWLEVFLGSHHPLIPEYVLYIRDDATGPSWIKLETQKKYQRELEKARLM</sequence>
<evidence type="ECO:0000313" key="2">
    <source>
        <dbReference type="EMBL" id="KZS92866.1"/>
    </source>
</evidence>
<name>A0A164U2Q4_9AGAM</name>
<dbReference type="EMBL" id="KV419409">
    <property type="protein sequence ID" value="KZS92866.1"/>
    <property type="molecule type" value="Genomic_DNA"/>
</dbReference>
<accession>A0A164U2Q4</accession>
<organism evidence="2 3">
    <name type="scientific">Sistotremastrum niveocremeum HHB9708</name>
    <dbReference type="NCBI Taxonomy" id="1314777"/>
    <lineage>
        <taxon>Eukaryota</taxon>
        <taxon>Fungi</taxon>
        <taxon>Dikarya</taxon>
        <taxon>Basidiomycota</taxon>
        <taxon>Agaricomycotina</taxon>
        <taxon>Agaricomycetes</taxon>
        <taxon>Sistotremastrales</taxon>
        <taxon>Sistotremastraceae</taxon>
        <taxon>Sertulicium</taxon>
        <taxon>Sertulicium niveocremeum</taxon>
    </lineage>
</organism>
<evidence type="ECO:0000313" key="3">
    <source>
        <dbReference type="Proteomes" id="UP000076722"/>
    </source>
</evidence>
<feature type="region of interest" description="Disordered" evidence="1">
    <location>
        <begin position="23"/>
        <end position="110"/>
    </location>
</feature>
<reference evidence="2 3" key="1">
    <citation type="journal article" date="2016" name="Mol. Biol. Evol.">
        <title>Comparative Genomics of Early-Diverging Mushroom-Forming Fungi Provides Insights into the Origins of Lignocellulose Decay Capabilities.</title>
        <authorList>
            <person name="Nagy L.G."/>
            <person name="Riley R."/>
            <person name="Tritt A."/>
            <person name="Adam C."/>
            <person name="Daum C."/>
            <person name="Floudas D."/>
            <person name="Sun H."/>
            <person name="Yadav J.S."/>
            <person name="Pangilinan J."/>
            <person name="Larsson K.H."/>
            <person name="Matsuura K."/>
            <person name="Barry K."/>
            <person name="Labutti K."/>
            <person name="Kuo R."/>
            <person name="Ohm R.A."/>
            <person name="Bhattacharya S.S."/>
            <person name="Shirouzu T."/>
            <person name="Yoshinaga Y."/>
            <person name="Martin F.M."/>
            <person name="Grigoriev I.V."/>
            <person name="Hibbett D.S."/>
        </authorList>
    </citation>
    <scope>NUCLEOTIDE SEQUENCE [LARGE SCALE GENOMIC DNA]</scope>
    <source>
        <strain evidence="2 3">HHB9708</strain>
    </source>
</reference>
<dbReference type="Proteomes" id="UP000076722">
    <property type="component" value="Unassembled WGS sequence"/>
</dbReference>
<dbReference type="AlphaFoldDB" id="A0A164U2Q4"/>
<feature type="compositionally biased region" description="Polar residues" evidence="1">
    <location>
        <begin position="75"/>
        <end position="100"/>
    </location>
</feature>
<evidence type="ECO:0000256" key="1">
    <source>
        <dbReference type="SAM" id="MobiDB-lite"/>
    </source>
</evidence>
<gene>
    <name evidence="2" type="ORF">SISNIDRAFT_486366</name>
</gene>
<keyword evidence="3" id="KW-1185">Reference proteome</keyword>
<proteinExistence type="predicted"/>
<protein>
    <submittedName>
        <fullName evidence="2">Uncharacterized protein</fullName>
    </submittedName>
</protein>